<comment type="subcellular location">
    <subcellularLocation>
        <location evidence="1">Cell membrane</location>
    </subcellularLocation>
</comment>
<keyword evidence="7 8" id="KW-0472">Membrane</keyword>
<keyword evidence="3 8" id="KW-0812">Transmembrane</keyword>
<keyword evidence="2" id="KW-1003">Cell membrane</keyword>
<dbReference type="Proteomes" id="UP001620295">
    <property type="component" value="Unassembled WGS sequence"/>
</dbReference>
<gene>
    <name evidence="10" type="ORF">ACI2L5_10380</name>
</gene>
<dbReference type="InterPro" id="IPR043760">
    <property type="entry name" value="PycTM_dom"/>
</dbReference>
<dbReference type="RefSeq" id="WP_404746049.1">
    <property type="nucleotide sequence ID" value="NZ_JBJDQH010000003.1"/>
</dbReference>
<accession>A0ABW8LHE5</accession>
<feature type="transmembrane region" description="Helical" evidence="8">
    <location>
        <begin position="131"/>
        <end position="150"/>
    </location>
</feature>
<evidence type="ECO:0000256" key="6">
    <source>
        <dbReference type="ARBA" id="ARBA00023118"/>
    </source>
</evidence>
<evidence type="ECO:0000259" key="9">
    <source>
        <dbReference type="Pfam" id="PF18967"/>
    </source>
</evidence>
<name>A0ABW8LHE5_9ACTN</name>
<feature type="transmembrane region" description="Helical" evidence="8">
    <location>
        <begin position="26"/>
        <end position="44"/>
    </location>
</feature>
<evidence type="ECO:0000256" key="4">
    <source>
        <dbReference type="ARBA" id="ARBA00022741"/>
    </source>
</evidence>
<evidence type="ECO:0000256" key="5">
    <source>
        <dbReference type="ARBA" id="ARBA00022989"/>
    </source>
</evidence>
<dbReference type="Pfam" id="PF18967">
    <property type="entry name" value="PycTM"/>
    <property type="match status" value="1"/>
</dbReference>
<keyword evidence="11" id="KW-1185">Reference proteome</keyword>
<evidence type="ECO:0000256" key="3">
    <source>
        <dbReference type="ARBA" id="ARBA00022692"/>
    </source>
</evidence>
<keyword evidence="4" id="KW-0547">Nucleotide-binding</keyword>
<keyword evidence="6" id="KW-0051">Antiviral defense</keyword>
<protein>
    <submittedName>
        <fullName evidence="10">Pycsar system effector family protein</fullName>
    </submittedName>
</protein>
<proteinExistence type="predicted"/>
<comment type="caution">
    <text evidence="10">The sequence shown here is derived from an EMBL/GenBank/DDBJ whole genome shotgun (WGS) entry which is preliminary data.</text>
</comment>
<evidence type="ECO:0000313" key="10">
    <source>
        <dbReference type="EMBL" id="MFK4265338.1"/>
    </source>
</evidence>
<evidence type="ECO:0000256" key="8">
    <source>
        <dbReference type="SAM" id="Phobius"/>
    </source>
</evidence>
<feature type="domain" description="Pycsar effector protein" evidence="9">
    <location>
        <begin position="9"/>
        <end position="147"/>
    </location>
</feature>
<evidence type="ECO:0000313" key="11">
    <source>
        <dbReference type="Proteomes" id="UP001620295"/>
    </source>
</evidence>
<feature type="transmembrane region" description="Helical" evidence="8">
    <location>
        <begin position="50"/>
        <end position="75"/>
    </location>
</feature>
<keyword evidence="5 8" id="KW-1133">Transmembrane helix</keyword>
<reference evidence="10 11" key="1">
    <citation type="submission" date="2024-11" db="EMBL/GenBank/DDBJ databases">
        <title>The Natural Products Discovery Center: Release of the First 8490 Sequenced Strains for Exploring Actinobacteria Biosynthetic Diversity.</title>
        <authorList>
            <person name="Kalkreuter E."/>
            <person name="Kautsar S.A."/>
            <person name="Yang D."/>
            <person name="Bader C.D."/>
            <person name="Teijaro C.N."/>
            <person name="Fluegel L."/>
            <person name="Davis C.M."/>
            <person name="Simpson J.R."/>
            <person name="Lauterbach L."/>
            <person name="Steele A.D."/>
            <person name="Gui C."/>
            <person name="Meng S."/>
            <person name="Li G."/>
            <person name="Viehrig K."/>
            <person name="Ye F."/>
            <person name="Su P."/>
            <person name="Kiefer A.F."/>
            <person name="Nichols A."/>
            <person name="Cepeda A.J."/>
            <person name="Yan W."/>
            <person name="Fan B."/>
            <person name="Jiang Y."/>
            <person name="Adhikari A."/>
            <person name="Zheng C.-J."/>
            <person name="Schuster L."/>
            <person name="Cowan T.M."/>
            <person name="Smanski M.J."/>
            <person name="Chevrette M.G."/>
            <person name="De Carvalho L.P.S."/>
            <person name="Shen B."/>
        </authorList>
    </citation>
    <scope>NUCLEOTIDE SEQUENCE [LARGE SCALE GENOMIC DNA]</scope>
    <source>
        <strain evidence="10 11">NPDC020863</strain>
    </source>
</reference>
<dbReference type="EMBL" id="JBJDQH010000003">
    <property type="protein sequence ID" value="MFK4265338.1"/>
    <property type="molecule type" value="Genomic_DNA"/>
</dbReference>
<organism evidence="10 11">
    <name type="scientific">Streptomyces milbemycinicus</name>
    <dbReference type="NCBI Taxonomy" id="476552"/>
    <lineage>
        <taxon>Bacteria</taxon>
        <taxon>Bacillati</taxon>
        <taxon>Actinomycetota</taxon>
        <taxon>Actinomycetes</taxon>
        <taxon>Kitasatosporales</taxon>
        <taxon>Streptomycetaceae</taxon>
        <taxon>Streptomyces</taxon>
    </lineage>
</organism>
<evidence type="ECO:0000256" key="7">
    <source>
        <dbReference type="ARBA" id="ARBA00023136"/>
    </source>
</evidence>
<evidence type="ECO:0000256" key="2">
    <source>
        <dbReference type="ARBA" id="ARBA00022475"/>
    </source>
</evidence>
<evidence type="ECO:0000256" key="1">
    <source>
        <dbReference type="ARBA" id="ARBA00004236"/>
    </source>
</evidence>
<sequence>MDRTDANLSEARADIKAEMARTDSKASLLLAFNGAALAGLWTVATGLKLPMAALVVGGLGAAGLVAAVALLLSAVRPRLGGHDRGSFPYWARLTPEQVLEEMREDRRALRVVVLSQIALTKFARLQRAVDITRGAGALLLVAVGIAVGGAL</sequence>